<dbReference type="STRING" id="208480.SAMN02910418_01875"/>
<dbReference type="OrthoDB" id="9806257at2"/>
<keyword evidence="3" id="KW-1185">Reference proteome</keyword>
<dbReference type="RefSeq" id="WP_073716200.1">
    <property type="nucleotide sequence ID" value="NZ_MQVR01000018.1"/>
</dbReference>
<dbReference type="SUPFAM" id="SSF54373">
    <property type="entry name" value="FAD-linked reductases, C-terminal domain"/>
    <property type="match status" value="1"/>
</dbReference>
<dbReference type="InterPro" id="IPR006076">
    <property type="entry name" value="FAD-dep_OxRdtase"/>
</dbReference>
<dbReference type="GO" id="GO:0005737">
    <property type="term" value="C:cytoplasm"/>
    <property type="evidence" value="ECO:0007669"/>
    <property type="project" value="TreeGrafter"/>
</dbReference>
<comment type="caution">
    <text evidence="2">The sequence shown here is derived from an EMBL/GenBank/DDBJ whole genome shotgun (WGS) entry which is preliminary data.</text>
</comment>
<evidence type="ECO:0000313" key="2">
    <source>
        <dbReference type="EMBL" id="OKL54371.1"/>
    </source>
</evidence>
<dbReference type="Proteomes" id="UP000185628">
    <property type="component" value="Unassembled WGS sequence"/>
</dbReference>
<dbReference type="EMBL" id="MQVR01000018">
    <property type="protein sequence ID" value="OKL54371.1"/>
    <property type="molecule type" value="Genomic_DNA"/>
</dbReference>
<dbReference type="SUPFAM" id="SSF51971">
    <property type="entry name" value="Nucleotide-binding domain"/>
    <property type="match status" value="1"/>
</dbReference>
<organism evidence="2 3">
    <name type="scientific">Bowdeniella nasicola</name>
    <dbReference type="NCBI Taxonomy" id="208480"/>
    <lineage>
        <taxon>Bacteria</taxon>
        <taxon>Bacillati</taxon>
        <taxon>Actinomycetota</taxon>
        <taxon>Actinomycetes</taxon>
        <taxon>Actinomycetales</taxon>
        <taxon>Actinomycetaceae</taxon>
        <taxon>Bowdeniella</taxon>
    </lineage>
</organism>
<dbReference type="Gene3D" id="3.50.50.60">
    <property type="entry name" value="FAD/NAD(P)-binding domain"/>
    <property type="match status" value="2"/>
</dbReference>
<feature type="domain" description="FAD dependent oxidoreductase" evidence="1">
    <location>
        <begin position="9"/>
        <end position="402"/>
    </location>
</feature>
<evidence type="ECO:0000259" key="1">
    <source>
        <dbReference type="Pfam" id="PF01266"/>
    </source>
</evidence>
<dbReference type="AlphaFoldDB" id="A0A1Q5Q3I6"/>
<protein>
    <recommendedName>
        <fullName evidence="1">FAD dependent oxidoreductase domain-containing protein</fullName>
    </recommendedName>
</protein>
<evidence type="ECO:0000313" key="3">
    <source>
        <dbReference type="Proteomes" id="UP000185628"/>
    </source>
</evidence>
<name>A0A1Q5Q3I6_9ACTO</name>
<proteinExistence type="predicted"/>
<accession>A0A1Q5Q3I6</accession>
<dbReference type="InterPro" id="IPR036188">
    <property type="entry name" value="FAD/NAD-bd_sf"/>
</dbReference>
<gene>
    <name evidence="2" type="ORF">BSZ39_04575</name>
</gene>
<dbReference type="Gene3D" id="3.30.9.10">
    <property type="entry name" value="D-Amino Acid Oxidase, subunit A, domain 2"/>
    <property type="match status" value="1"/>
</dbReference>
<reference evidence="3" key="1">
    <citation type="submission" date="2016-12" db="EMBL/GenBank/DDBJ databases">
        <authorList>
            <person name="Meng X."/>
        </authorList>
    </citation>
    <scope>NUCLEOTIDE SEQUENCE [LARGE SCALE GENOMIC DNA]</scope>
    <source>
        <strain evidence="3">DSM 19116</strain>
    </source>
</reference>
<dbReference type="PANTHER" id="PTHR13847">
    <property type="entry name" value="SARCOSINE DEHYDROGENASE-RELATED"/>
    <property type="match status" value="1"/>
</dbReference>
<dbReference type="Pfam" id="PF01266">
    <property type="entry name" value="DAO"/>
    <property type="match status" value="1"/>
</dbReference>
<sequence>MVAIAPGSKVIVVGAGLVGLSTAFYLRQAGFEVTVVERDQIGSGASRGNAGEITPLTAVPLAGPGMISEVFKGLVTRSGPLTLSPLRAARLMTFGFGFMRSSLPARTTLGVGAMVQLGAGAIAAFDELEAAGAEVTGGGHGFLYTAENGENVKAFHKLLTERSASGVSDAPGRLLTGEELFATEPILDPSCSAGFVDYGAKWIDPSLFVESLGRVICDAGVEVIEGARVTGLHAGRHPSVDYLHKGKRINVKADHVVLAAGAWSGELLKPYGVHLGVVPGKGYSFTVEADQLPKHLIHLSDARTVLVPISGKLRVVGAMEIDGTYEAFHADRIEMIKRVTAPLVTGIHWNDTSDEWVGPRPMTADGLPIIGQHRKLPGMTLATGHNMHGLSLGPVTGKVVAGLLTGEDIAIAGRDVEVEKFSPSRLARLLS</sequence>